<evidence type="ECO:0000256" key="1">
    <source>
        <dbReference type="SAM" id="Phobius"/>
    </source>
</evidence>
<gene>
    <name evidence="2" type="ORF">HW450_12345</name>
</gene>
<evidence type="ECO:0000313" key="2">
    <source>
        <dbReference type="EMBL" id="QMV85098.1"/>
    </source>
</evidence>
<proteinExistence type="predicted"/>
<name>A0A7G5FEQ7_9CORY</name>
<keyword evidence="1" id="KW-0472">Membrane</keyword>
<dbReference type="EMBL" id="CP059833">
    <property type="protein sequence ID" value="QMV85098.1"/>
    <property type="molecule type" value="Genomic_DNA"/>
</dbReference>
<accession>A0A7G5FEQ7</accession>
<dbReference type="AlphaFoldDB" id="A0A7G5FEQ7"/>
<feature type="transmembrane region" description="Helical" evidence="1">
    <location>
        <begin position="15"/>
        <end position="32"/>
    </location>
</feature>
<reference evidence="2 3" key="1">
    <citation type="submission" date="2020-07" db="EMBL/GenBank/DDBJ databases">
        <title>non toxigenic Corynebacterium sp. nov from a clinical source.</title>
        <authorList>
            <person name="Bernier A.-M."/>
            <person name="Bernard K."/>
        </authorList>
    </citation>
    <scope>NUCLEOTIDE SEQUENCE [LARGE SCALE GENOMIC DNA]</scope>
    <source>
        <strain evidence="3">NML 93-0612</strain>
    </source>
</reference>
<feature type="transmembrane region" description="Helical" evidence="1">
    <location>
        <begin position="65"/>
        <end position="83"/>
    </location>
</feature>
<protein>
    <submittedName>
        <fullName evidence="2">Uncharacterized protein</fullName>
    </submittedName>
</protein>
<feature type="transmembrane region" description="Helical" evidence="1">
    <location>
        <begin position="39"/>
        <end position="59"/>
    </location>
</feature>
<dbReference type="Proteomes" id="UP000515570">
    <property type="component" value="Chromosome"/>
</dbReference>
<keyword evidence="3" id="KW-1185">Reference proteome</keyword>
<keyword evidence="1" id="KW-0812">Transmembrane</keyword>
<evidence type="ECO:0000313" key="3">
    <source>
        <dbReference type="Proteomes" id="UP000515570"/>
    </source>
</evidence>
<organism evidence="2 3">
    <name type="scientific">Corynebacterium hindlerae</name>
    <dbReference type="NCBI Taxonomy" id="699041"/>
    <lineage>
        <taxon>Bacteria</taxon>
        <taxon>Bacillati</taxon>
        <taxon>Actinomycetota</taxon>
        <taxon>Actinomycetes</taxon>
        <taxon>Mycobacteriales</taxon>
        <taxon>Corynebacteriaceae</taxon>
        <taxon>Corynebacterium</taxon>
    </lineage>
</organism>
<sequence length="92" mass="10062">MWFFERHFHELPEMMPIPIALCVVSGLWLSLNQLTAQDFAPVTSSIAVLVSLAIIVALVSGVRNFWGIEVMVAAGAIVTLSLAKSTKISRHI</sequence>
<dbReference type="RefSeq" id="WP_182385904.1">
    <property type="nucleotide sequence ID" value="NZ_CP059833.1"/>
</dbReference>
<keyword evidence="1" id="KW-1133">Transmembrane helix</keyword>